<dbReference type="GO" id="GO:0006089">
    <property type="term" value="P:lactate metabolic process"/>
    <property type="evidence" value="ECO:0007669"/>
    <property type="project" value="TreeGrafter"/>
</dbReference>
<evidence type="ECO:0000256" key="3">
    <source>
        <dbReference type="ARBA" id="ARBA00012967"/>
    </source>
</evidence>
<dbReference type="GO" id="GO:0004459">
    <property type="term" value="F:L-lactate dehydrogenase (NAD+) activity"/>
    <property type="evidence" value="ECO:0007669"/>
    <property type="project" value="UniProtKB-UniRule"/>
</dbReference>
<dbReference type="UniPathway" id="UPA00554">
    <property type="reaction ID" value="UER00611"/>
</dbReference>
<keyword evidence="7" id="KW-0597">Phosphoprotein</keyword>
<evidence type="ECO:0000313" key="12">
    <source>
        <dbReference type="EMBL" id="QAT61059.1"/>
    </source>
</evidence>
<dbReference type="InterPro" id="IPR018177">
    <property type="entry name" value="L-lactate_DH_AS"/>
</dbReference>
<dbReference type="SUPFAM" id="SSF51735">
    <property type="entry name" value="NAD(P)-binding Rossmann-fold domains"/>
    <property type="match status" value="1"/>
</dbReference>
<keyword evidence="7" id="KW-0963">Cytoplasm</keyword>
<keyword evidence="5 7" id="KW-0520">NAD</keyword>
<feature type="binding site" evidence="7">
    <location>
        <position position="152"/>
    </location>
    <ligand>
        <name>NAD(+)</name>
        <dbReference type="ChEBI" id="CHEBI:57540"/>
    </ligand>
</feature>
<feature type="binding site" evidence="7">
    <location>
        <begin position="157"/>
        <end position="160"/>
    </location>
    <ligand>
        <name>substrate</name>
    </ligand>
</feature>
<organism evidence="12 13">
    <name type="scientific">Acidilutibacter cellobiosedens</name>
    <dbReference type="NCBI Taxonomy" id="2507161"/>
    <lineage>
        <taxon>Bacteria</taxon>
        <taxon>Bacillati</taxon>
        <taxon>Bacillota</taxon>
        <taxon>Tissierellia</taxon>
        <taxon>Tissierellales</taxon>
        <taxon>Acidilutibacteraceae</taxon>
        <taxon>Acidilutibacter</taxon>
    </lineage>
</organism>
<dbReference type="PROSITE" id="PS00064">
    <property type="entry name" value="L_LDH"/>
    <property type="match status" value="1"/>
</dbReference>
<evidence type="ECO:0000256" key="2">
    <source>
        <dbReference type="ARBA" id="ARBA00006054"/>
    </source>
</evidence>
<evidence type="ECO:0000256" key="8">
    <source>
        <dbReference type="PIRSR" id="PIRSR000102-1"/>
    </source>
</evidence>
<comment type="similarity">
    <text evidence="2 7">Belongs to the LDH/MDH superfamily. LDH family.</text>
</comment>
<feature type="domain" description="Lactate/malate dehydrogenase C-terminal" evidence="11">
    <location>
        <begin position="154"/>
        <end position="318"/>
    </location>
</feature>
<dbReference type="Gene3D" id="3.40.50.720">
    <property type="entry name" value="NAD(P)-binding Rossmann-like Domain"/>
    <property type="match status" value="1"/>
</dbReference>
<dbReference type="InterPro" id="IPR001236">
    <property type="entry name" value="Lactate/malate_DH_N"/>
</dbReference>
<dbReference type="InterPro" id="IPR011304">
    <property type="entry name" value="L-lactate_DH"/>
</dbReference>
<feature type="binding site" evidence="7">
    <location>
        <position position="37"/>
    </location>
    <ligand>
        <name>NAD(+)</name>
        <dbReference type="ChEBI" id="CHEBI:57540"/>
    </ligand>
</feature>
<feature type="domain" description="Lactate/malate dehydrogenase N-terminal" evidence="10">
    <location>
        <begin position="7"/>
        <end position="151"/>
    </location>
</feature>
<evidence type="ECO:0000256" key="1">
    <source>
        <dbReference type="ARBA" id="ARBA00004843"/>
    </source>
</evidence>
<comment type="caution">
    <text evidence="7">Lacks conserved residue(s) required for the propagation of feature annotation.</text>
</comment>
<dbReference type="InterPro" id="IPR001557">
    <property type="entry name" value="L-lactate/malate_DH"/>
</dbReference>
<sequence>MGSIRSKLVVVGVGHVGSQVLNCAASLKLFSEIVAIDKIESKAKGEALDISHFTSSDYINNVNIRSGGYEECKDADIIIISAGPSIMPNKDIKKLDRLALASQNVPVMKEIISSITKYTKDAVIIIITNPLDVMVYYAQNFFGYSKNKIFGTGTSLDSARFKRIIADKYNVDPKSVQGYMMGEHGNSAFPAWSLLRIAGISYDDLDKYFNPKEHLDCDNVASEVVEVAYSVLNMKGYTNSGIAMAACRLAEAVLLNERTILPVSSTLEGEYGLRDVALSIPTIIGKNGIEKRIQVPLSDDEINKLKESAESVLKTIKSVGLEK</sequence>
<dbReference type="SUPFAM" id="SSF56327">
    <property type="entry name" value="LDH C-terminal domain-like"/>
    <property type="match status" value="1"/>
</dbReference>
<dbReference type="PANTHER" id="PTHR43128:SF16">
    <property type="entry name" value="L-LACTATE DEHYDROGENASE"/>
    <property type="match status" value="1"/>
</dbReference>
<keyword evidence="13" id="KW-1185">Reference proteome</keyword>
<dbReference type="AlphaFoldDB" id="A0A410QAS1"/>
<feature type="modified residue" description="Phosphotyrosine" evidence="7">
    <location>
        <position position="229"/>
    </location>
</feature>
<accession>A0A410QAS1</accession>
<comment type="function">
    <text evidence="7">Catalyzes the conversion of lactate to pyruvate.</text>
</comment>
<feature type="active site" description="Proton acceptor" evidence="7 8">
    <location>
        <position position="184"/>
    </location>
</feature>
<dbReference type="HAMAP" id="MF_00488">
    <property type="entry name" value="Lactate_dehydrog"/>
    <property type="match status" value="1"/>
</dbReference>
<evidence type="ECO:0000256" key="7">
    <source>
        <dbReference type="HAMAP-Rule" id="MF_00488"/>
    </source>
</evidence>
<evidence type="ECO:0000256" key="9">
    <source>
        <dbReference type="PIRSR" id="PIRSR000102-3"/>
    </source>
</evidence>
<protein>
    <recommendedName>
        <fullName evidence="3 7">L-lactate dehydrogenase</fullName>
        <shortName evidence="7">L-LDH</shortName>
        <ecNumber evidence="3 7">1.1.1.27</ecNumber>
    </recommendedName>
</protein>
<dbReference type="Pfam" id="PF02866">
    <property type="entry name" value="Ldh_1_C"/>
    <property type="match status" value="1"/>
</dbReference>
<comment type="subunit">
    <text evidence="7">Homotetramer.</text>
</comment>
<evidence type="ECO:0000256" key="5">
    <source>
        <dbReference type="ARBA" id="ARBA00023027"/>
    </source>
</evidence>
<dbReference type="PANTHER" id="PTHR43128">
    <property type="entry name" value="L-2-HYDROXYCARBOXYLATE DEHYDROGENASE (NAD(P)(+))"/>
    <property type="match status" value="1"/>
</dbReference>
<feature type="binding site" evidence="7">
    <location>
        <position position="97"/>
    </location>
    <ligand>
        <name>substrate</name>
    </ligand>
</feature>
<dbReference type="PRINTS" id="PR00086">
    <property type="entry name" value="LLDHDRGNASE"/>
</dbReference>
<evidence type="ECO:0000313" key="13">
    <source>
        <dbReference type="Proteomes" id="UP000287969"/>
    </source>
</evidence>
<dbReference type="GO" id="GO:0005737">
    <property type="term" value="C:cytoplasm"/>
    <property type="evidence" value="ECO:0007669"/>
    <property type="project" value="UniProtKB-SubCell"/>
</dbReference>
<reference evidence="13" key="1">
    <citation type="submission" date="2019-01" db="EMBL/GenBank/DDBJ databases">
        <title>Draft genomes of a novel of Sporanaerobacter strains.</title>
        <authorList>
            <person name="Ma S."/>
        </authorList>
    </citation>
    <scope>NUCLEOTIDE SEQUENCE [LARGE SCALE GENOMIC DNA]</scope>
    <source>
        <strain evidence="13">NJN-17</strain>
    </source>
</reference>
<evidence type="ECO:0000259" key="10">
    <source>
        <dbReference type="Pfam" id="PF00056"/>
    </source>
</evidence>
<feature type="binding site" evidence="7 9">
    <location>
        <begin position="127"/>
        <end position="129"/>
    </location>
    <ligand>
        <name>NAD(+)</name>
        <dbReference type="ChEBI" id="CHEBI:57540"/>
    </ligand>
</feature>
<feature type="binding site" evidence="7">
    <location>
        <position position="238"/>
    </location>
    <ligand>
        <name>substrate</name>
    </ligand>
</feature>
<evidence type="ECO:0000259" key="11">
    <source>
        <dbReference type="Pfam" id="PF02866"/>
    </source>
</evidence>
<dbReference type="OrthoDB" id="9802969at2"/>
<keyword evidence="4 7" id="KW-0560">Oxidoreductase</keyword>
<comment type="subcellular location">
    <subcellularLocation>
        <location evidence="7">Cytoplasm</location>
    </subcellularLocation>
</comment>
<feature type="binding site" evidence="7">
    <location>
        <position position="16"/>
    </location>
    <ligand>
        <name>NAD(+)</name>
        <dbReference type="ChEBI" id="CHEBI:57540"/>
    </ligand>
</feature>
<dbReference type="Proteomes" id="UP000287969">
    <property type="component" value="Chromosome"/>
</dbReference>
<name>A0A410QAS1_9FIRM</name>
<dbReference type="InterPro" id="IPR022383">
    <property type="entry name" value="Lactate/malate_DH_C"/>
</dbReference>
<comment type="pathway">
    <text evidence="1 7">Fermentation; pyruvate fermentation to lactate; (S)-lactate from pyruvate: step 1/1.</text>
</comment>
<feature type="binding site" evidence="9">
    <location>
        <position position="104"/>
    </location>
    <ligand>
        <name>NAD(+)</name>
        <dbReference type="ChEBI" id="CHEBI:57540"/>
    </ligand>
</feature>
<gene>
    <name evidence="7" type="primary">ldh</name>
    <name evidence="12" type="ORF">EQM13_05410</name>
</gene>
<dbReference type="InterPro" id="IPR015955">
    <property type="entry name" value="Lactate_DH/Glyco_Ohase_4_C"/>
</dbReference>
<dbReference type="InterPro" id="IPR036291">
    <property type="entry name" value="NAD(P)-bd_dom_sf"/>
</dbReference>
<dbReference type="PIRSF" id="PIRSF000102">
    <property type="entry name" value="Lac_mal_DH"/>
    <property type="match status" value="1"/>
</dbReference>
<comment type="catalytic activity">
    <reaction evidence="6 7">
        <text>(S)-lactate + NAD(+) = pyruvate + NADH + H(+)</text>
        <dbReference type="Rhea" id="RHEA:23444"/>
        <dbReference type="ChEBI" id="CHEBI:15361"/>
        <dbReference type="ChEBI" id="CHEBI:15378"/>
        <dbReference type="ChEBI" id="CHEBI:16651"/>
        <dbReference type="ChEBI" id="CHEBI:57540"/>
        <dbReference type="ChEBI" id="CHEBI:57945"/>
        <dbReference type="EC" id="1.1.1.27"/>
    </reaction>
</comment>
<feature type="binding site" evidence="7">
    <location>
        <position position="42"/>
    </location>
    <ligand>
        <name>NAD(+)</name>
        <dbReference type="ChEBI" id="CHEBI:57540"/>
    </ligand>
</feature>
<feature type="binding site" evidence="7">
    <location>
        <begin position="129"/>
        <end position="132"/>
    </location>
    <ligand>
        <name>substrate</name>
    </ligand>
</feature>
<dbReference type="Gene3D" id="3.90.110.10">
    <property type="entry name" value="Lactate dehydrogenase/glycoside hydrolase, family 4, C-terminal"/>
    <property type="match status" value="1"/>
</dbReference>
<dbReference type="EMBL" id="CP035282">
    <property type="protein sequence ID" value="QAT61059.1"/>
    <property type="molecule type" value="Genomic_DNA"/>
</dbReference>
<evidence type="ECO:0000256" key="6">
    <source>
        <dbReference type="ARBA" id="ARBA00049258"/>
    </source>
</evidence>
<dbReference type="KEGG" id="spoa:EQM13_05410"/>
<dbReference type="RefSeq" id="WP_128752155.1">
    <property type="nucleotide sequence ID" value="NZ_CP035282.1"/>
</dbReference>
<dbReference type="NCBIfam" id="TIGR01771">
    <property type="entry name" value="L-LDH-NAD"/>
    <property type="match status" value="1"/>
</dbReference>
<evidence type="ECO:0000256" key="4">
    <source>
        <dbReference type="ARBA" id="ARBA00023002"/>
    </source>
</evidence>
<proteinExistence type="inferred from homology"/>
<dbReference type="GO" id="GO:0006096">
    <property type="term" value="P:glycolytic process"/>
    <property type="evidence" value="ECO:0007669"/>
    <property type="project" value="UniProtKB-UniRule"/>
</dbReference>
<dbReference type="Pfam" id="PF00056">
    <property type="entry name" value="Ldh_1_N"/>
    <property type="match status" value="1"/>
</dbReference>
<feature type="binding site" evidence="9">
    <location>
        <begin position="12"/>
        <end position="17"/>
    </location>
    <ligand>
        <name>NAD(+)</name>
        <dbReference type="ChEBI" id="CHEBI:57540"/>
    </ligand>
</feature>
<feature type="binding site" evidence="7">
    <location>
        <position position="69"/>
    </location>
    <ligand>
        <name>NAD(+)</name>
        <dbReference type="ChEBI" id="CHEBI:57540"/>
    </ligand>
</feature>
<dbReference type="EC" id="1.1.1.27" evidence="3 7"/>